<keyword evidence="4" id="KW-1185">Reference proteome</keyword>
<dbReference type="Proteomes" id="UP000812440">
    <property type="component" value="Chromosome 5"/>
</dbReference>
<evidence type="ECO:0000256" key="1">
    <source>
        <dbReference type="SAM" id="MobiDB-lite"/>
    </source>
</evidence>
<feature type="compositionally biased region" description="Basic and acidic residues" evidence="1">
    <location>
        <begin position="1"/>
        <end position="16"/>
    </location>
</feature>
<name>A0A8T2JTG9_9PIPI</name>
<dbReference type="Pfam" id="PF18704">
    <property type="entry name" value="Chromo_2"/>
    <property type="match status" value="1"/>
</dbReference>
<organism evidence="3 4">
    <name type="scientific">Hymenochirus boettgeri</name>
    <name type="common">Congo dwarf clawed frog</name>
    <dbReference type="NCBI Taxonomy" id="247094"/>
    <lineage>
        <taxon>Eukaryota</taxon>
        <taxon>Metazoa</taxon>
        <taxon>Chordata</taxon>
        <taxon>Craniata</taxon>
        <taxon>Vertebrata</taxon>
        <taxon>Euteleostomi</taxon>
        <taxon>Amphibia</taxon>
        <taxon>Batrachia</taxon>
        <taxon>Anura</taxon>
        <taxon>Pipoidea</taxon>
        <taxon>Pipidae</taxon>
        <taxon>Pipinae</taxon>
        <taxon>Hymenochirus</taxon>
    </lineage>
</organism>
<gene>
    <name evidence="3" type="ORF">GDO86_010450</name>
</gene>
<feature type="compositionally biased region" description="Polar residues" evidence="1">
    <location>
        <begin position="26"/>
        <end position="37"/>
    </location>
</feature>
<sequence length="120" mass="13320">MARGSQDGHRREELYRHNGGGRKPQGQENRASASNAGSILPERGGTDGYVFADDHPTEAPLLTIEEETLFRAAYPLVVQMFLKEKQETEENKLKCKKTKPKSKASDDPDDVASLFSELSL</sequence>
<dbReference type="EMBL" id="JAACNH010000004">
    <property type="protein sequence ID" value="KAG8445676.1"/>
    <property type="molecule type" value="Genomic_DNA"/>
</dbReference>
<dbReference type="InterPro" id="IPR041012">
    <property type="entry name" value="GEN_chromo"/>
</dbReference>
<evidence type="ECO:0000313" key="4">
    <source>
        <dbReference type="Proteomes" id="UP000812440"/>
    </source>
</evidence>
<feature type="region of interest" description="Disordered" evidence="1">
    <location>
        <begin position="1"/>
        <end position="52"/>
    </location>
</feature>
<feature type="domain" description="Flap endonuclease GEN chromatin organization modifier" evidence="2">
    <location>
        <begin position="50"/>
        <end position="83"/>
    </location>
</feature>
<reference evidence="3" key="1">
    <citation type="thesis" date="2020" institute="ProQuest LLC" country="789 East Eisenhower Parkway, Ann Arbor, MI, USA">
        <title>Comparative Genomics and Chromosome Evolution.</title>
        <authorList>
            <person name="Mudd A.B."/>
        </authorList>
    </citation>
    <scope>NUCLEOTIDE SEQUENCE</scope>
    <source>
        <strain evidence="3">Female2</strain>
        <tissue evidence="3">Blood</tissue>
    </source>
</reference>
<evidence type="ECO:0000313" key="3">
    <source>
        <dbReference type="EMBL" id="KAG8445676.1"/>
    </source>
</evidence>
<evidence type="ECO:0000259" key="2">
    <source>
        <dbReference type="Pfam" id="PF18704"/>
    </source>
</evidence>
<dbReference type="AlphaFoldDB" id="A0A8T2JTG9"/>
<dbReference type="OrthoDB" id="2959108at2759"/>
<feature type="region of interest" description="Disordered" evidence="1">
    <location>
        <begin position="87"/>
        <end position="120"/>
    </location>
</feature>
<proteinExistence type="predicted"/>
<protein>
    <recommendedName>
        <fullName evidence="2">Flap endonuclease GEN chromatin organization modifier domain-containing protein</fullName>
    </recommendedName>
</protein>
<accession>A0A8T2JTG9</accession>
<comment type="caution">
    <text evidence="3">The sequence shown here is derived from an EMBL/GenBank/DDBJ whole genome shotgun (WGS) entry which is preliminary data.</text>
</comment>